<name>A0A6J4R1P0_9ACTN</name>
<sequence length="190" mass="20295">MFALAFVLLGWIAGHSISYTLAGFAPHDRHEHHMHDYLDALEVAGGVVLVLALALALRAFFRHGSFGEWLHRGGVAGTRRQIALATAPPAAVFVAVEYLERLAAGTGSSPSGWLLVVGVFVQLVVGLLCLALVRLTFRVAEQVIRSIARRLFVRPDPRDGVALEGVVFARPPCPMAGSKSGRAPPATLLS</sequence>
<organism evidence="2">
    <name type="scientific">uncultured Rubrobacteraceae bacterium</name>
    <dbReference type="NCBI Taxonomy" id="349277"/>
    <lineage>
        <taxon>Bacteria</taxon>
        <taxon>Bacillati</taxon>
        <taxon>Actinomycetota</taxon>
        <taxon>Rubrobacteria</taxon>
        <taxon>Rubrobacterales</taxon>
        <taxon>Rubrobacteraceae</taxon>
        <taxon>environmental samples</taxon>
    </lineage>
</organism>
<feature type="transmembrane region" description="Helical" evidence="1">
    <location>
        <begin position="82"/>
        <end position="99"/>
    </location>
</feature>
<proteinExistence type="predicted"/>
<feature type="transmembrane region" description="Helical" evidence="1">
    <location>
        <begin position="38"/>
        <end position="61"/>
    </location>
</feature>
<evidence type="ECO:0000313" key="2">
    <source>
        <dbReference type="EMBL" id="CAA9460103.1"/>
    </source>
</evidence>
<dbReference type="AlphaFoldDB" id="A0A6J4R1P0"/>
<reference evidence="2" key="1">
    <citation type="submission" date="2020-02" db="EMBL/GenBank/DDBJ databases">
        <authorList>
            <person name="Meier V. D."/>
        </authorList>
    </citation>
    <scope>NUCLEOTIDE SEQUENCE</scope>
    <source>
        <strain evidence="2">AVDCRST_MAG37</strain>
    </source>
</reference>
<keyword evidence="1" id="KW-0472">Membrane</keyword>
<dbReference type="EMBL" id="CADCVD010000188">
    <property type="protein sequence ID" value="CAA9460103.1"/>
    <property type="molecule type" value="Genomic_DNA"/>
</dbReference>
<protein>
    <submittedName>
        <fullName evidence="2">Uncharacterized protein</fullName>
    </submittedName>
</protein>
<keyword evidence="1" id="KW-0812">Transmembrane</keyword>
<feature type="transmembrane region" description="Helical" evidence="1">
    <location>
        <begin position="111"/>
        <end position="137"/>
    </location>
</feature>
<gene>
    <name evidence="2" type="ORF">AVDCRST_MAG37-3639</name>
</gene>
<accession>A0A6J4R1P0</accession>
<evidence type="ECO:0000256" key="1">
    <source>
        <dbReference type="SAM" id="Phobius"/>
    </source>
</evidence>
<keyword evidence="1" id="KW-1133">Transmembrane helix</keyword>